<dbReference type="SUPFAM" id="SSF52833">
    <property type="entry name" value="Thioredoxin-like"/>
    <property type="match status" value="1"/>
</dbReference>
<reference evidence="2" key="1">
    <citation type="submission" date="2021-12" db="EMBL/GenBank/DDBJ databases">
        <authorList>
            <person name="Zaccaron A."/>
            <person name="Stergiopoulos I."/>
        </authorList>
    </citation>
    <scope>NUCLEOTIDE SEQUENCE</scope>
    <source>
        <strain evidence="2">Race5_Kim</strain>
    </source>
</reference>
<organism evidence="2 3">
    <name type="scientific">Passalora fulva</name>
    <name type="common">Tomato leaf mold</name>
    <name type="synonym">Cladosporium fulvum</name>
    <dbReference type="NCBI Taxonomy" id="5499"/>
    <lineage>
        <taxon>Eukaryota</taxon>
        <taxon>Fungi</taxon>
        <taxon>Dikarya</taxon>
        <taxon>Ascomycota</taxon>
        <taxon>Pezizomycotina</taxon>
        <taxon>Dothideomycetes</taxon>
        <taxon>Dothideomycetidae</taxon>
        <taxon>Mycosphaerellales</taxon>
        <taxon>Mycosphaerellaceae</taxon>
        <taxon>Fulvia</taxon>
    </lineage>
</organism>
<reference evidence="2" key="2">
    <citation type="journal article" date="2022" name="Microb. Genom.">
        <title>A chromosome-scale genome assembly of the tomato pathogen Cladosporium fulvum reveals a compartmentalized genome architecture and the presence of a dispensable chromosome.</title>
        <authorList>
            <person name="Zaccaron A.Z."/>
            <person name="Chen L.H."/>
            <person name="Samaras A."/>
            <person name="Stergiopoulos I."/>
        </authorList>
    </citation>
    <scope>NUCLEOTIDE SEQUENCE</scope>
    <source>
        <strain evidence="2">Race5_Kim</strain>
    </source>
</reference>
<dbReference type="OMA" id="RDLYAKW"/>
<evidence type="ECO:0000313" key="3">
    <source>
        <dbReference type="Proteomes" id="UP000756132"/>
    </source>
</evidence>
<evidence type="ECO:0008006" key="4">
    <source>
        <dbReference type="Google" id="ProtNLM"/>
    </source>
</evidence>
<protein>
    <recommendedName>
        <fullName evidence="4">Thioredoxin domain-containing protein</fullName>
    </recommendedName>
</protein>
<dbReference type="InterPro" id="IPR036249">
    <property type="entry name" value="Thioredoxin-like_sf"/>
</dbReference>
<dbReference type="Gene3D" id="3.40.30.10">
    <property type="entry name" value="Glutaredoxin"/>
    <property type="match status" value="1"/>
</dbReference>
<dbReference type="GeneID" id="71982597"/>
<proteinExistence type="predicted"/>
<accession>A0A9Q8LAS1</accession>
<dbReference type="PANTHER" id="PTHR42336:SF1">
    <property type="entry name" value="ALKYL HYDROPEROXIDE REDUCTASE SUBUNIT C_ THIOL SPECIFIC ANTIOXIDANT DOMAIN-CONTAINING PROTEIN"/>
    <property type="match status" value="1"/>
</dbReference>
<dbReference type="AlphaFoldDB" id="A0A9Q8LAS1"/>
<evidence type="ECO:0000256" key="1">
    <source>
        <dbReference type="SAM" id="MobiDB-lite"/>
    </source>
</evidence>
<dbReference type="EMBL" id="CP090164">
    <property type="protein sequence ID" value="UJO13998.1"/>
    <property type="molecule type" value="Genomic_DNA"/>
</dbReference>
<sequence>MTFVQEFNSWFAPTAPTGMYASDPPKIGTEAPRPAKLAIEPSKQTIIAFLRHCGCPFAEKTFLNMREAARTHSDIDFIAVSHSEEEHTQKWLKSLPQYGSDPGNLRVVTDSEREAYGAYGLGTSGWAHVLAPSALSSVFQLSKDGISNRPTESGSRWQTSGTYGIGADGMIKWGGPASRSDDMPDFEEAVRELGE</sequence>
<dbReference type="PANTHER" id="PTHR42336">
    <property type="entry name" value="THIOREDOXIN DOMAIN-CONTAINING PROTEIN-RELATED"/>
    <property type="match status" value="1"/>
</dbReference>
<feature type="region of interest" description="Disordered" evidence="1">
    <location>
        <begin position="173"/>
        <end position="195"/>
    </location>
</feature>
<gene>
    <name evidence="2" type="ORF">CLAFUR5_02719</name>
</gene>
<dbReference type="RefSeq" id="XP_047758364.1">
    <property type="nucleotide sequence ID" value="XM_047901867.1"/>
</dbReference>
<dbReference type="Proteomes" id="UP000756132">
    <property type="component" value="Chromosome 2"/>
</dbReference>
<name>A0A9Q8LAS1_PASFU</name>
<dbReference type="KEGG" id="ffu:CLAFUR5_02719"/>
<keyword evidence="3" id="KW-1185">Reference proteome</keyword>
<evidence type="ECO:0000313" key="2">
    <source>
        <dbReference type="EMBL" id="UJO13998.1"/>
    </source>
</evidence>
<dbReference type="OrthoDB" id="40334at2759"/>